<evidence type="ECO:0000313" key="4">
    <source>
        <dbReference type="Proteomes" id="UP000249634"/>
    </source>
</evidence>
<dbReference type="EMBL" id="LS483339">
    <property type="protein sequence ID" value="SQF24373.1"/>
    <property type="molecule type" value="Genomic_DNA"/>
</dbReference>
<dbReference type="RefSeq" id="WP_111679299.1">
    <property type="nucleotide sequence ID" value="NZ_BPPS01000031.1"/>
</dbReference>
<evidence type="ECO:0000259" key="2">
    <source>
        <dbReference type="Pfam" id="PF06970"/>
    </source>
</evidence>
<feature type="domain" description="Replication initiator A N-terminal" evidence="2">
    <location>
        <begin position="15"/>
        <end position="96"/>
    </location>
</feature>
<name>A0A2X3V0H0_STRTR</name>
<sequence>MAYGRISLEQALNSENFYRLPKVVIKSKYYRKLKAEAKLLFMLCRDRLSASLDSTRKGDYRFVDDVGDVFIYYAIDELAEDLGCGRAKVIRLKKELIKFGLIDEVRQGLSKANRIYVKNVVTDIEMLNMDFEEAQTLLNPVKSTEVPKSNFKKSQNRTSRSSKETLQEVPKSHSTYIKESEIKESNNKVSHFDDDEEIDSQIFEEEKIPSVISRKVDKATKYDREYIYSLVHDQLLKENFSQTSADYAMIHFDDRYKYALENMRFAHSSEVIAEYVFNGILAEVNQSMRKEQNKDIV</sequence>
<gene>
    <name evidence="3" type="ORF">NCTC12958_00556</name>
</gene>
<dbReference type="Pfam" id="PF06970">
    <property type="entry name" value="RepA_N"/>
    <property type="match status" value="1"/>
</dbReference>
<protein>
    <submittedName>
        <fullName evidence="3">IFN-response binding factor 1</fullName>
    </submittedName>
</protein>
<dbReference type="Proteomes" id="UP000249634">
    <property type="component" value="Chromosome 1"/>
</dbReference>
<organism evidence="3 4">
    <name type="scientific">Streptococcus thermophilus</name>
    <dbReference type="NCBI Taxonomy" id="1308"/>
    <lineage>
        <taxon>Bacteria</taxon>
        <taxon>Bacillati</taxon>
        <taxon>Bacillota</taxon>
        <taxon>Bacilli</taxon>
        <taxon>Lactobacillales</taxon>
        <taxon>Streptococcaceae</taxon>
        <taxon>Streptococcus</taxon>
    </lineage>
</organism>
<reference evidence="3 4" key="1">
    <citation type="submission" date="2018-06" db="EMBL/GenBank/DDBJ databases">
        <authorList>
            <consortium name="Pathogen Informatics"/>
            <person name="Doyle S."/>
        </authorList>
    </citation>
    <scope>NUCLEOTIDE SEQUENCE [LARGE SCALE GENOMIC DNA]</scope>
    <source>
        <strain evidence="3 4">NCTC12958</strain>
    </source>
</reference>
<accession>A0A2X3V0H0</accession>
<dbReference type="InterPro" id="IPR010724">
    <property type="entry name" value="RepA_N"/>
</dbReference>
<feature type="region of interest" description="Disordered" evidence="1">
    <location>
        <begin position="145"/>
        <end position="174"/>
    </location>
</feature>
<evidence type="ECO:0000313" key="3">
    <source>
        <dbReference type="EMBL" id="SQF24373.1"/>
    </source>
</evidence>
<dbReference type="AlphaFoldDB" id="A0A2X3V0H0"/>
<evidence type="ECO:0000256" key="1">
    <source>
        <dbReference type="SAM" id="MobiDB-lite"/>
    </source>
</evidence>
<proteinExistence type="predicted"/>